<dbReference type="PANTHER" id="PTHR44688:SF16">
    <property type="entry name" value="DNA-BINDING TRANSCRIPTIONAL ACTIVATOR DEVR_DOSR"/>
    <property type="match status" value="1"/>
</dbReference>
<evidence type="ECO:0000259" key="4">
    <source>
        <dbReference type="PROSITE" id="PS50043"/>
    </source>
</evidence>
<dbReference type="CDD" id="cd06170">
    <property type="entry name" value="LuxR_C_like"/>
    <property type="match status" value="1"/>
</dbReference>
<dbReference type="Pfam" id="PF00196">
    <property type="entry name" value="GerE"/>
    <property type="match status" value="1"/>
</dbReference>
<dbReference type="InterPro" id="IPR000792">
    <property type="entry name" value="Tscrpt_reg_LuxR_C"/>
</dbReference>
<evidence type="ECO:0000256" key="2">
    <source>
        <dbReference type="ARBA" id="ARBA00023125"/>
    </source>
</evidence>
<evidence type="ECO:0000256" key="3">
    <source>
        <dbReference type="ARBA" id="ARBA00023163"/>
    </source>
</evidence>
<keyword evidence="1" id="KW-0805">Transcription regulation</keyword>
<dbReference type="InterPro" id="IPR036388">
    <property type="entry name" value="WH-like_DNA-bd_sf"/>
</dbReference>
<gene>
    <name evidence="5" type="ORF">HH303_02440</name>
</gene>
<keyword evidence="3" id="KW-0804">Transcription</keyword>
<accession>A0A7Y0DXD7</accession>
<dbReference type="InterPro" id="IPR000014">
    <property type="entry name" value="PAS"/>
</dbReference>
<dbReference type="SMART" id="SM00421">
    <property type="entry name" value="HTH_LUXR"/>
    <property type="match status" value="1"/>
</dbReference>
<organism evidence="5 6">
    <name type="scientific">Pacificispira spongiicola</name>
    <dbReference type="NCBI Taxonomy" id="2729598"/>
    <lineage>
        <taxon>Bacteria</taxon>
        <taxon>Pseudomonadati</taxon>
        <taxon>Pseudomonadota</taxon>
        <taxon>Alphaproteobacteria</taxon>
        <taxon>Rhodospirillales</taxon>
        <taxon>Rhodospirillaceae</taxon>
        <taxon>Pacificispira</taxon>
    </lineage>
</organism>
<proteinExistence type="predicted"/>
<name>A0A7Y0DXD7_9PROT</name>
<dbReference type="NCBIfam" id="TIGR00229">
    <property type="entry name" value="sensory_box"/>
    <property type="match status" value="1"/>
</dbReference>
<dbReference type="Gene3D" id="3.30.450.20">
    <property type="entry name" value="PAS domain"/>
    <property type="match status" value="1"/>
</dbReference>
<dbReference type="PANTHER" id="PTHR44688">
    <property type="entry name" value="DNA-BINDING TRANSCRIPTIONAL ACTIVATOR DEVR_DOSR"/>
    <property type="match status" value="1"/>
</dbReference>
<dbReference type="PROSITE" id="PS50043">
    <property type="entry name" value="HTH_LUXR_2"/>
    <property type="match status" value="1"/>
</dbReference>
<dbReference type="AlphaFoldDB" id="A0A7Y0DXD7"/>
<dbReference type="GO" id="GO:0006355">
    <property type="term" value="P:regulation of DNA-templated transcription"/>
    <property type="evidence" value="ECO:0007669"/>
    <property type="project" value="InterPro"/>
</dbReference>
<dbReference type="PRINTS" id="PR00038">
    <property type="entry name" value="HTHLUXR"/>
</dbReference>
<dbReference type="RefSeq" id="WP_169623607.1">
    <property type="nucleotide sequence ID" value="NZ_JABBNT010000001.1"/>
</dbReference>
<dbReference type="Proteomes" id="UP000539372">
    <property type="component" value="Unassembled WGS sequence"/>
</dbReference>
<feature type="domain" description="HTH luxR-type" evidence="4">
    <location>
        <begin position="122"/>
        <end position="187"/>
    </location>
</feature>
<dbReference type="Pfam" id="PF13426">
    <property type="entry name" value="PAS_9"/>
    <property type="match status" value="1"/>
</dbReference>
<sequence>MTDALTQADIETLGFLESPVPQVVLSYRRILAVNRATCDLFGYTGMNMVGASVRQMYSSLADYNAIGARCEKWFETHRTYEDQRFMQRADGEIFWVRARGVTLSPEDPFRLTVWSFDPAVERTARTGALSPREEEIANYIVNGWTSKRIAQALSISHRTVEVHRAKLMRKLGAGNTAELVSRIVVAE</sequence>
<dbReference type="Gene3D" id="1.10.10.10">
    <property type="entry name" value="Winged helix-like DNA-binding domain superfamily/Winged helix DNA-binding domain"/>
    <property type="match status" value="1"/>
</dbReference>
<dbReference type="CDD" id="cd00130">
    <property type="entry name" value="PAS"/>
    <property type="match status" value="1"/>
</dbReference>
<evidence type="ECO:0000313" key="5">
    <source>
        <dbReference type="EMBL" id="NMM43320.1"/>
    </source>
</evidence>
<dbReference type="GO" id="GO:0003677">
    <property type="term" value="F:DNA binding"/>
    <property type="evidence" value="ECO:0007669"/>
    <property type="project" value="UniProtKB-KW"/>
</dbReference>
<dbReference type="EMBL" id="JABBNT010000001">
    <property type="protein sequence ID" value="NMM43320.1"/>
    <property type="molecule type" value="Genomic_DNA"/>
</dbReference>
<evidence type="ECO:0000313" key="6">
    <source>
        <dbReference type="Proteomes" id="UP000539372"/>
    </source>
</evidence>
<comment type="caution">
    <text evidence="5">The sequence shown here is derived from an EMBL/GenBank/DDBJ whole genome shotgun (WGS) entry which is preliminary data.</text>
</comment>
<dbReference type="InterPro" id="IPR035965">
    <property type="entry name" value="PAS-like_dom_sf"/>
</dbReference>
<keyword evidence="6" id="KW-1185">Reference proteome</keyword>
<dbReference type="InterPro" id="IPR016032">
    <property type="entry name" value="Sig_transdc_resp-reg_C-effctor"/>
</dbReference>
<reference evidence="5 6" key="1">
    <citation type="submission" date="2020-04" db="EMBL/GenBank/DDBJ databases">
        <title>Rhodospirillaceae bacterium KN72 isolated from deep sea.</title>
        <authorList>
            <person name="Zhang D.-C."/>
        </authorList>
    </citation>
    <scope>NUCLEOTIDE SEQUENCE [LARGE SCALE GENOMIC DNA]</scope>
    <source>
        <strain evidence="5 6">KN72</strain>
    </source>
</reference>
<keyword evidence="2" id="KW-0238">DNA-binding</keyword>
<protein>
    <submittedName>
        <fullName evidence="5">PAS and helix-turn-helix domain-containing protein</fullName>
    </submittedName>
</protein>
<evidence type="ECO:0000256" key="1">
    <source>
        <dbReference type="ARBA" id="ARBA00023015"/>
    </source>
</evidence>
<dbReference type="SUPFAM" id="SSF55785">
    <property type="entry name" value="PYP-like sensor domain (PAS domain)"/>
    <property type="match status" value="1"/>
</dbReference>
<dbReference type="SUPFAM" id="SSF46894">
    <property type="entry name" value="C-terminal effector domain of the bipartite response regulators"/>
    <property type="match status" value="1"/>
</dbReference>